<dbReference type="Gene3D" id="3.30.70.330">
    <property type="match status" value="1"/>
</dbReference>
<evidence type="ECO:0000256" key="4">
    <source>
        <dbReference type="SAM" id="MobiDB-lite"/>
    </source>
</evidence>
<sequence>MLSSLLAKRLAIYEEDPLKLGELEKTEDIFFQECRQIIEKNFITVSEWKSLIDYYIERCNNPYGSTLKQELSRLYEAMKLAILYCHHPDIFCFLDGANSDYIDGSVVFNMFYDNYVFYFDPIMVSPFFQALTTYASCLMMDKESADVSLYEKIFNVYELAKNNGNINFCDIHESVNSFMEIFTQYYKTNDKNIDTDSKIIEDQAEVCTKISRYEKQLSESNYAIDEFYDYINYLNTKEFTYAACGLFRRILMYHPYNDSLWVKFLTNLKRYNLGGLTYDLGERAYSLSNIATELCPKNVPLLQLKLLIMEMIGISDNIIDSQYIEMQKVPKNANDAISLFCTYVYMLKRRVDKKSDLDYTIVVEMFTQQLNELNLIYGENFDNDGEFHRKFAYFCYAKAKHIDAGRQQYKYLLTTYPHKTYAYNWLEMITCERAYGDIGIARELYKESFKHVVDDMYTICTSYVQFEREEGNLYQLDDAVELANSYQQKTFRSKRGKKRAVNDNKKIEITSEGNGTTFGKRVKQTSPERPKPKEILALRTPSASPPHLQRTTPSPPVREKSVDKDGFVIPYLPARTASPAVVNTQKVGVVTRSSAKSDTDGEKTTTTSNDSLQPESTMEIDGINNTKTLDEKFTSNTLFIKNLHFSVTEEILKRTIEDVCKVKVTSVRIPKFNNNKPKGIGYVDLASGGDIQKTVLIGSTISFHNRRIEVLVSNPPPKRGKESSKASNKPSPAVKVDFLVPKQIIPRVLRKKKLTSNNEVGTFSNNTDKTEASTKSPAKMTNEDFKKLI</sequence>
<keyword evidence="7" id="KW-1185">Reference proteome</keyword>
<evidence type="ECO:0000313" key="9">
    <source>
        <dbReference type="WormBase" id="SRAE_2000367500"/>
    </source>
</evidence>
<dbReference type="InterPro" id="IPR000504">
    <property type="entry name" value="RRM_dom"/>
</dbReference>
<dbReference type="WormBase" id="SRAE_2000367500">
    <property type="protein sequence ID" value="SRP11111"/>
    <property type="gene ID" value="WBGene00263900"/>
</dbReference>
<name>A0A090LLH2_STRRB</name>
<evidence type="ECO:0000313" key="6">
    <source>
        <dbReference type="EMBL" id="CEF69023.1"/>
    </source>
</evidence>
<dbReference type="AlphaFoldDB" id="A0A090LLH2"/>
<feature type="compositionally biased region" description="Basic and acidic residues" evidence="4">
    <location>
        <begin position="500"/>
        <end position="509"/>
    </location>
</feature>
<evidence type="ECO:0000313" key="8">
    <source>
        <dbReference type="WBParaSite" id="SRAE_2000367500.1"/>
    </source>
</evidence>
<dbReference type="InterPro" id="IPR035979">
    <property type="entry name" value="RBD_domain_sf"/>
</dbReference>
<dbReference type="EMBL" id="LN609529">
    <property type="protein sequence ID" value="CEF69023.1"/>
    <property type="molecule type" value="Genomic_DNA"/>
</dbReference>
<feature type="region of interest" description="Disordered" evidence="4">
    <location>
        <begin position="591"/>
        <end position="617"/>
    </location>
</feature>
<dbReference type="SMART" id="SM00360">
    <property type="entry name" value="RRM"/>
    <property type="match status" value="1"/>
</dbReference>
<feature type="region of interest" description="Disordered" evidence="4">
    <location>
        <begin position="712"/>
        <end position="732"/>
    </location>
</feature>
<dbReference type="STRING" id="34506.A0A090LLH2"/>
<feature type="compositionally biased region" description="Polar residues" evidence="4">
    <location>
        <begin position="604"/>
        <end position="616"/>
    </location>
</feature>
<dbReference type="SUPFAM" id="SSF48452">
    <property type="entry name" value="TPR-like"/>
    <property type="match status" value="1"/>
</dbReference>
<feature type="domain" description="RRM" evidence="5">
    <location>
        <begin position="636"/>
        <end position="715"/>
    </location>
</feature>
<evidence type="ECO:0000256" key="3">
    <source>
        <dbReference type="PROSITE-ProRule" id="PRU00176"/>
    </source>
</evidence>
<reference evidence="6 7" key="1">
    <citation type="submission" date="2014-09" db="EMBL/GenBank/DDBJ databases">
        <authorList>
            <person name="Martin A.A."/>
        </authorList>
    </citation>
    <scope>NUCLEOTIDE SEQUENCE</scope>
    <source>
        <strain evidence="7">ED321</strain>
        <strain evidence="6">ED321 Heterogonic</strain>
    </source>
</reference>
<dbReference type="GeneID" id="36381393"/>
<gene>
    <name evidence="6 8 9" type="ORF">SRAE_2000367500</name>
</gene>
<dbReference type="PROSITE" id="PS50102">
    <property type="entry name" value="RRM"/>
    <property type="match status" value="1"/>
</dbReference>
<organism evidence="6">
    <name type="scientific">Strongyloides ratti</name>
    <name type="common">Parasitic roundworm</name>
    <dbReference type="NCBI Taxonomy" id="34506"/>
    <lineage>
        <taxon>Eukaryota</taxon>
        <taxon>Metazoa</taxon>
        <taxon>Ecdysozoa</taxon>
        <taxon>Nematoda</taxon>
        <taxon>Chromadorea</taxon>
        <taxon>Rhabditida</taxon>
        <taxon>Tylenchina</taxon>
        <taxon>Panagrolaimomorpha</taxon>
        <taxon>Strongyloidoidea</taxon>
        <taxon>Strongyloididae</taxon>
        <taxon>Strongyloides</taxon>
    </lineage>
</organism>
<feature type="region of interest" description="Disordered" evidence="4">
    <location>
        <begin position="755"/>
        <end position="789"/>
    </location>
</feature>
<evidence type="ECO:0000256" key="2">
    <source>
        <dbReference type="ARBA" id="ARBA00022884"/>
    </source>
</evidence>
<proteinExistence type="predicted"/>
<keyword evidence="1" id="KW-0677">Repeat</keyword>
<dbReference type="InterPro" id="IPR011990">
    <property type="entry name" value="TPR-like_helical_dom_sf"/>
</dbReference>
<evidence type="ECO:0000256" key="1">
    <source>
        <dbReference type="ARBA" id="ARBA00022737"/>
    </source>
</evidence>
<accession>A0A090LLH2</accession>
<protein>
    <submittedName>
        <fullName evidence="6 8">Squamous cell carcinoma antigen recognized by T-cells 3</fullName>
    </submittedName>
</protein>
<dbReference type="RefSeq" id="XP_024508223.1">
    <property type="nucleotide sequence ID" value="XM_024654897.1"/>
</dbReference>
<evidence type="ECO:0000259" key="5">
    <source>
        <dbReference type="PROSITE" id="PS50102"/>
    </source>
</evidence>
<feature type="compositionally biased region" description="Basic and acidic residues" evidence="4">
    <location>
        <begin position="526"/>
        <end position="536"/>
    </location>
</feature>
<dbReference type="SUPFAM" id="SSF54928">
    <property type="entry name" value="RNA-binding domain, RBD"/>
    <property type="match status" value="1"/>
</dbReference>
<feature type="region of interest" description="Disordered" evidence="4">
    <location>
        <begin position="493"/>
        <end position="562"/>
    </location>
</feature>
<dbReference type="InterPro" id="IPR012677">
    <property type="entry name" value="Nucleotide-bd_a/b_plait_sf"/>
</dbReference>
<dbReference type="WBParaSite" id="SRAE_2000367500.1">
    <property type="protein sequence ID" value="SRAE_2000367500.1"/>
    <property type="gene ID" value="WBGene00263900"/>
</dbReference>
<feature type="compositionally biased region" description="Polar residues" evidence="4">
    <location>
        <begin position="755"/>
        <end position="767"/>
    </location>
</feature>
<dbReference type="GO" id="GO:0003723">
    <property type="term" value="F:RNA binding"/>
    <property type="evidence" value="ECO:0007669"/>
    <property type="project" value="UniProtKB-UniRule"/>
</dbReference>
<dbReference type="CTD" id="36381393"/>
<dbReference type="PANTHER" id="PTHR23236">
    <property type="entry name" value="EUKARYOTIC TRANSLATION INITIATION FACTOR 4B/4H"/>
    <property type="match status" value="1"/>
</dbReference>
<dbReference type="Gene3D" id="1.25.40.10">
    <property type="entry name" value="Tetratricopeptide repeat domain"/>
    <property type="match status" value="1"/>
</dbReference>
<dbReference type="OrthoDB" id="6921389at2759"/>
<keyword evidence="2 3" id="KW-0694">RNA-binding</keyword>
<evidence type="ECO:0000313" key="7">
    <source>
        <dbReference type="Proteomes" id="UP000035682"/>
    </source>
</evidence>
<dbReference type="Proteomes" id="UP000035682">
    <property type="component" value="Unplaced"/>
</dbReference>
<reference evidence="8" key="2">
    <citation type="submission" date="2020-12" db="UniProtKB">
        <authorList>
            <consortium name="WormBaseParasite"/>
        </authorList>
    </citation>
    <scope>IDENTIFICATION</scope>
</reference>
<dbReference type="Pfam" id="PF00076">
    <property type="entry name" value="RRM_1"/>
    <property type="match status" value="1"/>
</dbReference>
<dbReference type="PANTHER" id="PTHR23236:SF119">
    <property type="entry name" value="NUCLEAR RNA-BINDING PROTEIN SART-3"/>
    <property type="match status" value="1"/>
</dbReference>